<keyword evidence="5 15" id="KW-0288">FMN</keyword>
<evidence type="ECO:0000259" key="16">
    <source>
        <dbReference type="SMART" id="SM00904"/>
    </source>
</evidence>
<evidence type="ECO:0000256" key="9">
    <source>
        <dbReference type="ARBA" id="ARBA00022777"/>
    </source>
</evidence>
<dbReference type="InterPro" id="IPR002606">
    <property type="entry name" value="Riboflavin_kinase_bac"/>
</dbReference>
<dbReference type="EC" id="2.7.1.26" evidence="15"/>
<dbReference type="EMBL" id="CP134145">
    <property type="protein sequence ID" value="WNC73338.1"/>
    <property type="molecule type" value="Genomic_DNA"/>
</dbReference>
<dbReference type="GO" id="GO:0008531">
    <property type="term" value="F:riboflavin kinase activity"/>
    <property type="evidence" value="ECO:0007669"/>
    <property type="project" value="UniProtKB-EC"/>
</dbReference>
<dbReference type="InterPro" id="IPR014729">
    <property type="entry name" value="Rossmann-like_a/b/a_fold"/>
</dbReference>
<evidence type="ECO:0000256" key="5">
    <source>
        <dbReference type="ARBA" id="ARBA00022643"/>
    </source>
</evidence>
<keyword evidence="9 15" id="KW-0418">Kinase</keyword>
<dbReference type="GO" id="GO:0003919">
    <property type="term" value="F:FMN adenylyltransferase activity"/>
    <property type="evidence" value="ECO:0007669"/>
    <property type="project" value="UniProtKB-EC"/>
</dbReference>
<reference evidence="18" key="1">
    <citation type="submission" date="2023-09" db="EMBL/GenBank/DDBJ databases">
        <authorList>
            <person name="Li S."/>
            <person name="Li X."/>
            <person name="Zhang C."/>
            <person name="Zhao Z."/>
        </authorList>
    </citation>
    <scope>NUCLEOTIDE SEQUENCE [LARGE SCALE GENOMIC DNA]</scope>
    <source>
        <strain evidence="18">SQ149</strain>
    </source>
</reference>
<protein>
    <recommendedName>
        <fullName evidence="15">Riboflavin biosynthesis protein</fullName>
    </recommendedName>
    <domain>
        <recommendedName>
            <fullName evidence="15">Riboflavin kinase</fullName>
            <ecNumber evidence="15">2.7.1.26</ecNumber>
        </recommendedName>
        <alternativeName>
            <fullName evidence="15">Flavokinase</fullName>
        </alternativeName>
    </domain>
    <domain>
        <recommendedName>
            <fullName evidence="15">FMN adenylyltransferase</fullName>
            <ecNumber evidence="15">2.7.7.2</ecNumber>
        </recommendedName>
        <alternativeName>
            <fullName evidence="15">FAD pyrophosphorylase</fullName>
        </alternativeName>
        <alternativeName>
            <fullName evidence="15">FAD synthase</fullName>
        </alternativeName>
    </domain>
</protein>
<dbReference type="InterPro" id="IPR023468">
    <property type="entry name" value="Riboflavin_kinase"/>
</dbReference>
<dbReference type="RefSeq" id="WP_348392450.1">
    <property type="nucleotide sequence ID" value="NZ_CP134145.1"/>
</dbReference>
<evidence type="ECO:0000256" key="2">
    <source>
        <dbReference type="ARBA" id="ARBA00004726"/>
    </source>
</evidence>
<dbReference type="InterPro" id="IPR023465">
    <property type="entry name" value="Riboflavin_kinase_dom_sf"/>
</dbReference>
<dbReference type="NCBIfam" id="NF004162">
    <property type="entry name" value="PRK05627.1-5"/>
    <property type="match status" value="1"/>
</dbReference>
<dbReference type="PANTHER" id="PTHR22749">
    <property type="entry name" value="RIBOFLAVIN KINASE/FMN ADENYLYLTRANSFERASE"/>
    <property type="match status" value="1"/>
</dbReference>
<evidence type="ECO:0000256" key="14">
    <source>
        <dbReference type="ARBA" id="ARBA00049494"/>
    </source>
</evidence>
<dbReference type="SMART" id="SM00904">
    <property type="entry name" value="Flavokinase"/>
    <property type="match status" value="1"/>
</dbReference>
<dbReference type="NCBIfam" id="TIGR00083">
    <property type="entry name" value="ribF"/>
    <property type="match status" value="1"/>
</dbReference>
<dbReference type="Pfam" id="PF06574">
    <property type="entry name" value="FAD_syn"/>
    <property type="match status" value="1"/>
</dbReference>
<keyword evidence="4 15" id="KW-0285">Flavoprotein</keyword>
<feature type="domain" description="Riboflavin kinase" evidence="16">
    <location>
        <begin position="183"/>
        <end position="306"/>
    </location>
</feature>
<comment type="catalytic activity">
    <reaction evidence="13 15">
        <text>riboflavin + ATP = FMN + ADP + H(+)</text>
        <dbReference type="Rhea" id="RHEA:14357"/>
        <dbReference type="ChEBI" id="CHEBI:15378"/>
        <dbReference type="ChEBI" id="CHEBI:30616"/>
        <dbReference type="ChEBI" id="CHEBI:57986"/>
        <dbReference type="ChEBI" id="CHEBI:58210"/>
        <dbReference type="ChEBI" id="CHEBI:456216"/>
        <dbReference type="EC" id="2.7.1.26"/>
    </reaction>
</comment>
<evidence type="ECO:0000256" key="12">
    <source>
        <dbReference type="ARBA" id="ARBA00023268"/>
    </source>
</evidence>
<proteinExistence type="inferred from homology"/>
<evidence type="ECO:0000256" key="8">
    <source>
        <dbReference type="ARBA" id="ARBA00022741"/>
    </source>
</evidence>
<accession>A0ABY9TX44</accession>
<evidence type="ECO:0000256" key="4">
    <source>
        <dbReference type="ARBA" id="ARBA00022630"/>
    </source>
</evidence>
<comment type="pathway">
    <text evidence="2 15">Cofactor biosynthesis; FAD biosynthesis; FAD from FMN: step 1/1.</text>
</comment>
<keyword evidence="6 15" id="KW-0808">Transferase</keyword>
<dbReference type="PIRSF" id="PIRSF004491">
    <property type="entry name" value="FAD_Synth"/>
    <property type="match status" value="1"/>
</dbReference>
<keyword evidence="8 15" id="KW-0547">Nucleotide-binding</keyword>
<dbReference type="PANTHER" id="PTHR22749:SF6">
    <property type="entry name" value="RIBOFLAVIN KINASE"/>
    <property type="match status" value="1"/>
</dbReference>
<dbReference type="NCBIfam" id="NF004159">
    <property type="entry name" value="PRK05627.1-2"/>
    <property type="match status" value="1"/>
</dbReference>
<evidence type="ECO:0000256" key="1">
    <source>
        <dbReference type="ARBA" id="ARBA00002121"/>
    </source>
</evidence>
<comment type="function">
    <text evidence="1">Catalyzes the phosphorylation of riboflavin to FMN followed by the adenylation of FMN to FAD.</text>
</comment>
<comment type="catalytic activity">
    <reaction evidence="14 15">
        <text>FMN + ATP + H(+) = FAD + diphosphate</text>
        <dbReference type="Rhea" id="RHEA:17237"/>
        <dbReference type="ChEBI" id="CHEBI:15378"/>
        <dbReference type="ChEBI" id="CHEBI:30616"/>
        <dbReference type="ChEBI" id="CHEBI:33019"/>
        <dbReference type="ChEBI" id="CHEBI:57692"/>
        <dbReference type="ChEBI" id="CHEBI:58210"/>
        <dbReference type="EC" id="2.7.7.2"/>
    </reaction>
</comment>
<evidence type="ECO:0000256" key="15">
    <source>
        <dbReference type="PIRNR" id="PIRNR004491"/>
    </source>
</evidence>
<evidence type="ECO:0000256" key="6">
    <source>
        <dbReference type="ARBA" id="ARBA00022679"/>
    </source>
</evidence>
<dbReference type="SUPFAM" id="SSF82114">
    <property type="entry name" value="Riboflavin kinase-like"/>
    <property type="match status" value="1"/>
</dbReference>
<dbReference type="NCBIfam" id="NF004163">
    <property type="entry name" value="PRK05627.1-6"/>
    <property type="match status" value="1"/>
</dbReference>
<gene>
    <name evidence="17" type="primary">ribF</name>
    <name evidence="17" type="ORF">RGQ13_04915</name>
</gene>
<dbReference type="NCBIfam" id="NF004160">
    <property type="entry name" value="PRK05627.1-3"/>
    <property type="match status" value="1"/>
</dbReference>
<dbReference type="Gene3D" id="3.40.50.620">
    <property type="entry name" value="HUPs"/>
    <property type="match status" value="1"/>
</dbReference>
<keyword evidence="10 15" id="KW-0274">FAD</keyword>
<name>A0ABY9TX44_9GAMM</name>
<keyword evidence="18" id="KW-1185">Reference proteome</keyword>
<dbReference type="SUPFAM" id="SSF52374">
    <property type="entry name" value="Nucleotidylyl transferase"/>
    <property type="match status" value="1"/>
</dbReference>
<dbReference type="InterPro" id="IPR015864">
    <property type="entry name" value="FAD_synthase"/>
</dbReference>
<evidence type="ECO:0000256" key="11">
    <source>
        <dbReference type="ARBA" id="ARBA00022840"/>
    </source>
</evidence>
<evidence type="ECO:0000313" key="17">
    <source>
        <dbReference type="EMBL" id="WNC73338.1"/>
    </source>
</evidence>
<evidence type="ECO:0000256" key="7">
    <source>
        <dbReference type="ARBA" id="ARBA00022695"/>
    </source>
</evidence>
<evidence type="ECO:0000256" key="13">
    <source>
        <dbReference type="ARBA" id="ARBA00047880"/>
    </source>
</evidence>
<evidence type="ECO:0000256" key="10">
    <source>
        <dbReference type="ARBA" id="ARBA00022827"/>
    </source>
</evidence>
<dbReference type="CDD" id="cd02064">
    <property type="entry name" value="FAD_synthetase_N"/>
    <property type="match status" value="1"/>
</dbReference>
<organism evidence="17 18">
    <name type="scientific">Thalassotalea psychrophila</name>
    <dbReference type="NCBI Taxonomy" id="3065647"/>
    <lineage>
        <taxon>Bacteria</taxon>
        <taxon>Pseudomonadati</taxon>
        <taxon>Pseudomonadota</taxon>
        <taxon>Gammaproteobacteria</taxon>
        <taxon>Alteromonadales</taxon>
        <taxon>Colwelliaceae</taxon>
        <taxon>Thalassotalea</taxon>
    </lineage>
</organism>
<sequence length="310" mass="34791">MQLVRGIHNIRDAHNGCVLTIGNFDGVHLGHQRVVKALVEKAQQLNLIPAVLVFEPQPQELFNPQMAPARLSRLRDKYTLLKTLGVQRLICVNFNHEFASQSAEQFIEDLLVNKLGVKHLIIGDDFRFGKNRLGDFSMLKSAGVKFGFDVTDTKSYKMLECRISSTEIRRALQQDELHDAELMLGREYSIIGRVVHGDKQGRNLGFPTANVLLKRCVSPVAGVYVVKAKALGKSVYGVANIGSRPTVNGIRQQLEVHIFDFNNDLYGQQIEVALLKKLRAEQRFASLDELTAQIAKDSEQARNYIANLNK</sequence>
<dbReference type="Gene3D" id="2.40.30.30">
    <property type="entry name" value="Riboflavin kinase-like"/>
    <property type="match status" value="1"/>
</dbReference>
<evidence type="ECO:0000313" key="18">
    <source>
        <dbReference type="Proteomes" id="UP001258994"/>
    </source>
</evidence>
<keyword evidence="7 15" id="KW-0548">Nucleotidyltransferase</keyword>
<keyword evidence="11 15" id="KW-0067">ATP-binding</keyword>
<comment type="pathway">
    <text evidence="3 15">Cofactor biosynthesis; FMN biosynthesis; FMN from riboflavin (ATP route): step 1/1.</text>
</comment>
<dbReference type="Proteomes" id="UP001258994">
    <property type="component" value="Chromosome"/>
</dbReference>
<comment type="similarity">
    <text evidence="15">Belongs to the ribF family.</text>
</comment>
<dbReference type="InterPro" id="IPR015865">
    <property type="entry name" value="Riboflavin_kinase_bac/euk"/>
</dbReference>
<dbReference type="EC" id="2.7.7.2" evidence="15"/>
<dbReference type="Pfam" id="PF01687">
    <property type="entry name" value="Flavokinase"/>
    <property type="match status" value="1"/>
</dbReference>
<keyword evidence="12" id="KW-0511">Multifunctional enzyme</keyword>
<evidence type="ECO:0000256" key="3">
    <source>
        <dbReference type="ARBA" id="ARBA00005201"/>
    </source>
</evidence>